<feature type="binding site" evidence="21">
    <location>
        <position position="190"/>
    </location>
    <ligand>
        <name>thiamine diphosphate</name>
        <dbReference type="ChEBI" id="CHEBI:58937"/>
    </ligand>
</feature>
<keyword evidence="16" id="KW-0233">DNA recombination</keyword>
<dbReference type="Gene3D" id="3.40.50.970">
    <property type="match status" value="2"/>
</dbReference>
<dbReference type="GO" id="GO:0006098">
    <property type="term" value="P:pentose-phosphate shunt"/>
    <property type="evidence" value="ECO:0007669"/>
    <property type="project" value="TreeGrafter"/>
</dbReference>
<comment type="cofactor">
    <cofactor evidence="21">
        <name>thiamine diphosphate</name>
        <dbReference type="ChEBI" id="CHEBI:58937"/>
    </cofactor>
    <text evidence="21">Binds 1 thiamine pyrophosphate per subunit. During the reaction, the substrate forms a covalent intermediate with the cofactor.</text>
</comment>
<feature type="site" description="Important for catalytic activity" evidence="23">
    <location>
        <position position="266"/>
    </location>
</feature>
<evidence type="ECO:0000256" key="14">
    <source>
        <dbReference type="ARBA" id="ARBA00022842"/>
    </source>
</evidence>
<keyword evidence="12 22" id="KW-0479">Metal-binding</keyword>
<feature type="binding site" evidence="21">
    <location>
        <position position="161"/>
    </location>
    <ligand>
        <name>thiamine diphosphate</name>
        <dbReference type="ChEBI" id="CHEBI:58937"/>
    </ligand>
</feature>
<feature type="binding site" evidence="22">
    <location>
        <position position="190"/>
    </location>
    <ligand>
        <name>Mg(2+)</name>
        <dbReference type="ChEBI" id="CHEBI:18420"/>
    </ligand>
</feature>
<evidence type="ECO:0000313" key="25">
    <source>
        <dbReference type="EMBL" id="GGB58645.1"/>
    </source>
</evidence>
<dbReference type="GO" id="GO:0004802">
    <property type="term" value="F:transketolase activity"/>
    <property type="evidence" value="ECO:0007669"/>
    <property type="project" value="UniProtKB-UniRule"/>
</dbReference>
<evidence type="ECO:0000256" key="22">
    <source>
        <dbReference type="PIRSR" id="PIRSR605478-4"/>
    </source>
</evidence>
<feature type="binding site" evidence="20">
    <location>
        <position position="471"/>
    </location>
    <ligand>
        <name>substrate</name>
    </ligand>
</feature>
<evidence type="ECO:0000256" key="5">
    <source>
        <dbReference type="ARBA" id="ARBA00004959"/>
    </source>
</evidence>
<feature type="binding site" evidence="20">
    <location>
        <position position="266"/>
    </location>
    <ligand>
        <name>substrate</name>
    </ligand>
</feature>
<feature type="binding site" evidence="21">
    <location>
        <begin position="119"/>
        <end position="121"/>
    </location>
    <ligand>
        <name>thiamine diphosphate</name>
        <dbReference type="ChEBI" id="CHEBI:58937"/>
    </ligand>
</feature>
<dbReference type="NCBIfam" id="TIGR00232">
    <property type="entry name" value="tktlase_bact"/>
    <property type="match status" value="1"/>
</dbReference>
<feature type="binding site" evidence="21">
    <location>
        <position position="71"/>
    </location>
    <ligand>
        <name>thiamine diphosphate</name>
        <dbReference type="ChEBI" id="CHEBI:58937"/>
    </ligand>
</feature>
<comment type="function">
    <text evidence="4">Catalyzes the transfer of a two-carbon ketol group from a ketose donor to an aldose acceptor, via a covalent intermediate with the cofactor thiamine pyrophosphate.</text>
</comment>
<feature type="binding site" evidence="20">
    <location>
        <position position="387"/>
    </location>
    <ligand>
        <name>substrate</name>
    </ligand>
</feature>
<feature type="active site" description="Proton donor" evidence="19">
    <location>
        <position position="414"/>
    </location>
</feature>
<keyword evidence="14 22" id="KW-0460">Magnesium</keyword>
<dbReference type="EMBL" id="BMJD01000050">
    <property type="protein sequence ID" value="GGB58645.1"/>
    <property type="molecule type" value="Genomic_DNA"/>
</dbReference>
<proteinExistence type="inferred from homology"/>
<dbReference type="GO" id="GO:0006310">
    <property type="term" value="P:DNA recombination"/>
    <property type="evidence" value="ECO:0007669"/>
    <property type="project" value="UniProtKB-KW"/>
</dbReference>
<dbReference type="Gene3D" id="3.40.50.920">
    <property type="match status" value="1"/>
</dbReference>
<evidence type="ECO:0000256" key="15">
    <source>
        <dbReference type="ARBA" id="ARBA00023052"/>
    </source>
</evidence>
<feature type="binding site" evidence="20">
    <location>
        <position position="522"/>
    </location>
    <ligand>
        <name>substrate</name>
    </ligand>
</feature>
<dbReference type="InterPro" id="IPR055152">
    <property type="entry name" value="Transketolase-like_C_2"/>
</dbReference>
<dbReference type="EC" id="2.2.1.1" evidence="9 18"/>
<comment type="cofactor">
    <cofactor evidence="22">
        <name>Mg(2+)</name>
        <dbReference type="ChEBI" id="CHEBI:18420"/>
    </cofactor>
    <text evidence="22">Binds 1 Mg(2+) ion per subunit. Can also utilize other divalent metal cations, such as Ca(2+), Mn(2+) and Co(2+).</text>
</comment>
<dbReference type="InterPro" id="IPR005478">
    <property type="entry name" value="Transketolase_bac-like"/>
</dbReference>
<dbReference type="RefSeq" id="WP_188725766.1">
    <property type="nucleotide sequence ID" value="NZ_BMJD01000050.1"/>
</dbReference>
<dbReference type="GO" id="GO:0046872">
    <property type="term" value="F:metal ion binding"/>
    <property type="evidence" value="ECO:0007669"/>
    <property type="project" value="UniProtKB-KW"/>
</dbReference>
<dbReference type="Pfam" id="PF02779">
    <property type="entry name" value="Transket_pyr"/>
    <property type="match status" value="1"/>
</dbReference>
<comment type="similarity">
    <text evidence="7">Belongs to the transketolase family.</text>
</comment>
<evidence type="ECO:0000256" key="23">
    <source>
        <dbReference type="PIRSR" id="PIRSR605478-5"/>
    </source>
</evidence>
<keyword evidence="15 21" id="KW-0786">Thiamine pyrophosphate</keyword>
<evidence type="ECO:0000256" key="10">
    <source>
        <dbReference type="ARBA" id="ARBA00016662"/>
    </source>
</evidence>
<evidence type="ECO:0000256" key="16">
    <source>
        <dbReference type="ARBA" id="ARBA00023172"/>
    </source>
</evidence>
<comment type="pathway">
    <text evidence="6">Carbohydrate biosynthesis; Calvin cycle.</text>
</comment>
<dbReference type="GO" id="GO:0005829">
    <property type="term" value="C:cytosol"/>
    <property type="evidence" value="ECO:0007669"/>
    <property type="project" value="TreeGrafter"/>
</dbReference>
<evidence type="ECO:0000256" key="11">
    <source>
        <dbReference type="ARBA" id="ARBA00022679"/>
    </source>
</evidence>
<comment type="pathway">
    <text evidence="5">Carbohydrate degradation; pentose phosphate pathway.</text>
</comment>
<feature type="binding site" evidence="20">
    <location>
        <position position="463"/>
    </location>
    <ligand>
        <name>substrate</name>
    </ligand>
</feature>
<dbReference type="PANTHER" id="PTHR43522">
    <property type="entry name" value="TRANSKETOLASE"/>
    <property type="match status" value="1"/>
</dbReference>
<dbReference type="CDD" id="cd02012">
    <property type="entry name" value="TPP_TK"/>
    <property type="match status" value="1"/>
</dbReference>
<evidence type="ECO:0000256" key="21">
    <source>
        <dbReference type="PIRSR" id="PIRSR605478-3"/>
    </source>
</evidence>
<evidence type="ECO:0000256" key="9">
    <source>
        <dbReference type="ARBA" id="ARBA00013152"/>
    </source>
</evidence>
<feature type="binding site" evidence="20">
    <location>
        <position position="360"/>
    </location>
    <ligand>
        <name>substrate</name>
    </ligand>
</feature>
<keyword evidence="26" id="KW-1185">Reference proteome</keyword>
<comment type="subunit">
    <text evidence="8">Homodimer.</text>
</comment>
<gene>
    <name evidence="25" type="primary">tkt</name>
    <name evidence="25" type="ORF">GCM10011409_40150</name>
</gene>
<evidence type="ECO:0000256" key="19">
    <source>
        <dbReference type="PIRSR" id="PIRSR605478-1"/>
    </source>
</evidence>
<dbReference type="PANTHER" id="PTHR43522:SF2">
    <property type="entry name" value="TRANSKETOLASE 1-RELATED"/>
    <property type="match status" value="1"/>
</dbReference>
<feature type="binding site" evidence="20">
    <location>
        <position position="475"/>
    </location>
    <ligand>
        <name>substrate</name>
    </ligand>
</feature>
<protein>
    <recommendedName>
        <fullName evidence="10 18">Transketolase</fullName>
        <ecNumber evidence="9 18">2.2.1.1</ecNumber>
    </recommendedName>
</protein>
<evidence type="ECO:0000256" key="6">
    <source>
        <dbReference type="ARBA" id="ARBA00005215"/>
    </source>
</evidence>
<feature type="binding site" evidence="21">
    <location>
        <position position="439"/>
    </location>
    <ligand>
        <name>thiamine diphosphate</name>
        <dbReference type="ChEBI" id="CHEBI:58937"/>
    </ligand>
</feature>
<feature type="site" description="Important for catalytic activity" evidence="23">
    <location>
        <position position="31"/>
    </location>
</feature>
<dbReference type="SMART" id="SM00861">
    <property type="entry name" value="Transket_pyr"/>
    <property type="match status" value="1"/>
</dbReference>
<comment type="caution">
    <text evidence="25">The sequence shown here is derived from an EMBL/GenBank/DDBJ whole genome shotgun (WGS) entry which is preliminary data.</text>
</comment>
<evidence type="ECO:0000256" key="1">
    <source>
        <dbReference type="ARBA" id="ARBA00001913"/>
    </source>
</evidence>
<feature type="binding site" evidence="20">
    <location>
        <position position="31"/>
    </location>
    <ligand>
        <name>substrate</name>
    </ligand>
</feature>
<reference evidence="25" key="2">
    <citation type="submission" date="2020-09" db="EMBL/GenBank/DDBJ databases">
        <authorList>
            <person name="Sun Q."/>
            <person name="Zhou Y."/>
        </authorList>
    </citation>
    <scope>NUCLEOTIDE SEQUENCE</scope>
    <source>
        <strain evidence="25">CGMCC 1.15454</strain>
    </source>
</reference>
<dbReference type="FunFam" id="3.40.50.970:FF:000081">
    <property type="entry name" value="Transketolase"/>
    <property type="match status" value="1"/>
</dbReference>
<feature type="binding site" evidence="21">
    <location>
        <position position="266"/>
    </location>
    <ligand>
        <name>thiamine diphosphate</name>
        <dbReference type="ChEBI" id="CHEBI:58937"/>
    </ligand>
</feature>
<keyword evidence="13" id="KW-0106">Calcium</keyword>
<evidence type="ECO:0000256" key="12">
    <source>
        <dbReference type="ARBA" id="ARBA00022723"/>
    </source>
</evidence>
<comment type="catalytic activity">
    <reaction evidence="17">
        <text>D-sedoheptulose 7-phosphate + D-glyceraldehyde 3-phosphate = aldehydo-D-ribose 5-phosphate + D-xylulose 5-phosphate</text>
        <dbReference type="Rhea" id="RHEA:10508"/>
        <dbReference type="ChEBI" id="CHEBI:57483"/>
        <dbReference type="ChEBI" id="CHEBI:57737"/>
        <dbReference type="ChEBI" id="CHEBI:58273"/>
        <dbReference type="ChEBI" id="CHEBI:59776"/>
        <dbReference type="EC" id="2.2.1.1"/>
    </reaction>
</comment>
<evidence type="ECO:0000256" key="18">
    <source>
        <dbReference type="NCBIfam" id="TIGR00232"/>
    </source>
</evidence>
<dbReference type="Proteomes" id="UP000621492">
    <property type="component" value="Unassembled WGS sequence"/>
</dbReference>
<evidence type="ECO:0000313" key="26">
    <source>
        <dbReference type="Proteomes" id="UP000621492"/>
    </source>
</evidence>
<evidence type="ECO:0000256" key="20">
    <source>
        <dbReference type="PIRSR" id="PIRSR605478-2"/>
    </source>
</evidence>
<keyword evidence="11" id="KW-0808">Transferase</keyword>
<dbReference type="InterPro" id="IPR005475">
    <property type="entry name" value="Transketolase-like_Pyr-bd"/>
</dbReference>
<dbReference type="InterPro" id="IPR029061">
    <property type="entry name" value="THDP-binding"/>
</dbReference>
<feature type="binding site" evidence="22">
    <location>
        <position position="160"/>
    </location>
    <ligand>
        <name>Mg(2+)</name>
        <dbReference type="ChEBI" id="CHEBI:18420"/>
    </ligand>
</feature>
<dbReference type="FunFam" id="3.40.50.920:FF:000003">
    <property type="entry name" value="Transketolase"/>
    <property type="match status" value="1"/>
</dbReference>
<reference evidence="25" key="1">
    <citation type="journal article" date="2014" name="Int. J. Syst. Evol. Microbiol.">
        <title>Complete genome sequence of Corynebacterium casei LMG S-19264T (=DSM 44701T), isolated from a smear-ripened cheese.</title>
        <authorList>
            <consortium name="US DOE Joint Genome Institute (JGI-PGF)"/>
            <person name="Walter F."/>
            <person name="Albersmeier A."/>
            <person name="Kalinowski J."/>
            <person name="Ruckert C."/>
        </authorList>
    </citation>
    <scope>NUCLEOTIDE SEQUENCE</scope>
    <source>
        <strain evidence="25">CGMCC 1.15454</strain>
    </source>
</reference>
<name>A0A9W5U122_9BACI</name>
<evidence type="ECO:0000256" key="3">
    <source>
        <dbReference type="ARBA" id="ARBA00001941"/>
    </source>
</evidence>
<evidence type="ECO:0000256" key="7">
    <source>
        <dbReference type="ARBA" id="ARBA00007131"/>
    </source>
</evidence>
<dbReference type="InterPro" id="IPR005474">
    <property type="entry name" value="Transketolase_N"/>
</dbReference>
<evidence type="ECO:0000256" key="2">
    <source>
        <dbReference type="ARBA" id="ARBA00001936"/>
    </source>
</evidence>
<dbReference type="FunFam" id="3.40.50.970:FF:000003">
    <property type="entry name" value="Transketolase"/>
    <property type="match status" value="1"/>
</dbReference>
<dbReference type="SUPFAM" id="SSF52922">
    <property type="entry name" value="TK C-terminal domain-like"/>
    <property type="match status" value="1"/>
</dbReference>
<sequence>MSATTTSISQLSINTIRTLTIDSVEKAQHGHPGMPMGAAPMAYALWKNIMNMNPENPSWFNRDRFILSAGHGSMLQYSLLHLAGYNLPLDELKRFRQWGSKTPGHPEYGITPGVEATTGPLGQGIPASVGMALAERHLAETYNREGFPVVDHYTYTICGDGDLMEGISYEAASFAGHLKLGRLIVLYDSNDTSLDGELALSFSENIKKRFESHNWQYLYVEDGNDIEAIEKAIKEAKAEENRPTIIEIKTKIGYGAPTIEGKSDAHSDPIGQEEIKRAKAFYKWDYEEDFYVPEEVYEDFSSIKINGTVKEKEWNQLFEQYKEKYPELARELNRIVAGELPENWDANLPSYQEGDTLATRASASEVLQVLATNIPELVGGSADLDSSTKTRLKAFCDLNKENYAGRNVWFGVREFAMGAIANGMALHHLKPFVSTFFVFSDYIRPAIRLAALMEVPVTYVFTHDSIAVGQDGPTHQPVEQLAAFRAMPGITVLRPADANETKEAWQIAASQTNRPTILVLGRQGVPTLKGTDILAEEGVQKGAYVISQAKGTPAGILIAAGSEVNLALKAQNQLANEGIFVNVVSMPSWDLFDKQSTEYKESVLPSNLQTRLTIEMGSKVGWKEYAGSNGAVMSIDTFGASGPGEEVIKHFGFTVENVVKNFKELYNN</sequence>
<dbReference type="InterPro" id="IPR009014">
    <property type="entry name" value="Transketo_C/PFOR_II"/>
</dbReference>
<evidence type="ECO:0000259" key="24">
    <source>
        <dbReference type="SMART" id="SM00861"/>
    </source>
</evidence>
<comment type="cofactor">
    <cofactor evidence="3">
        <name>Co(2+)</name>
        <dbReference type="ChEBI" id="CHEBI:48828"/>
    </cofactor>
</comment>
<comment type="cofactor">
    <cofactor evidence="2">
        <name>Mn(2+)</name>
        <dbReference type="ChEBI" id="CHEBI:29035"/>
    </cofactor>
</comment>
<evidence type="ECO:0000256" key="13">
    <source>
        <dbReference type="ARBA" id="ARBA00022837"/>
    </source>
</evidence>
<dbReference type="InterPro" id="IPR033247">
    <property type="entry name" value="Transketolase_fam"/>
</dbReference>
<evidence type="ECO:0000256" key="17">
    <source>
        <dbReference type="ARBA" id="ARBA00049473"/>
    </source>
</evidence>
<feature type="domain" description="Transketolase-like pyrimidine-binding" evidence="24">
    <location>
        <begin position="357"/>
        <end position="527"/>
    </location>
</feature>
<dbReference type="Pfam" id="PF22613">
    <property type="entry name" value="Transketolase_C_1"/>
    <property type="match status" value="1"/>
</dbReference>
<comment type="cofactor">
    <cofactor evidence="1">
        <name>Ca(2+)</name>
        <dbReference type="ChEBI" id="CHEBI:29108"/>
    </cofactor>
</comment>
<dbReference type="AlphaFoldDB" id="A0A9W5U122"/>
<dbReference type="PROSITE" id="PS00802">
    <property type="entry name" value="TRANSKETOLASE_2"/>
    <property type="match status" value="1"/>
</dbReference>
<evidence type="ECO:0000256" key="8">
    <source>
        <dbReference type="ARBA" id="ARBA00011738"/>
    </source>
</evidence>
<evidence type="ECO:0000256" key="4">
    <source>
        <dbReference type="ARBA" id="ARBA00002931"/>
    </source>
</evidence>
<dbReference type="Pfam" id="PF00456">
    <property type="entry name" value="Transketolase_N"/>
    <property type="match status" value="1"/>
</dbReference>
<dbReference type="CDD" id="cd07033">
    <property type="entry name" value="TPP_PYR_DXS_TK_like"/>
    <property type="match status" value="1"/>
</dbReference>
<dbReference type="SUPFAM" id="SSF52518">
    <property type="entry name" value="Thiamin diphosphate-binding fold (THDP-binding)"/>
    <property type="match status" value="2"/>
</dbReference>
<organism evidence="25 26">
    <name type="scientific">Lentibacillus populi</name>
    <dbReference type="NCBI Taxonomy" id="1827502"/>
    <lineage>
        <taxon>Bacteria</taxon>
        <taxon>Bacillati</taxon>
        <taxon>Bacillota</taxon>
        <taxon>Bacilli</taxon>
        <taxon>Bacillales</taxon>
        <taxon>Bacillaceae</taxon>
        <taxon>Lentibacillus</taxon>
    </lineage>
</organism>
<dbReference type="InterPro" id="IPR020826">
    <property type="entry name" value="Transketolase_BS"/>
</dbReference>
<accession>A0A9W5U122</accession>